<dbReference type="InterPro" id="IPR002881">
    <property type="entry name" value="DUF58"/>
</dbReference>
<evidence type="ECO:0000313" key="3">
    <source>
        <dbReference type="EMBL" id="AEP10961.1"/>
    </source>
</evidence>
<dbReference type="EMBL" id="CP002514">
    <property type="protein sequence ID" value="AEP10961.1"/>
    <property type="molecule type" value="Genomic_DNA"/>
</dbReference>
<feature type="transmembrane region" description="Helical" evidence="1">
    <location>
        <begin position="21"/>
        <end position="49"/>
    </location>
</feature>
<keyword evidence="1" id="KW-0812">Transmembrane</keyword>
<dbReference type="KEGG" id="ctm:Cabther_A0188"/>
<feature type="transmembrane region" description="Helical" evidence="1">
    <location>
        <begin position="55"/>
        <end position="76"/>
    </location>
</feature>
<sequence>MLATFRERLASPEFRAELKSATIAFVITSLLFGSSLLCLVLGFLIQLLPAYNVDLLAEVLFALSLGLAAIAGVYVIPRLARRVRMELARLDISYAPTQETAFFVLLTVVVALSAFNTGNNLLYLIFAILISVIVASGIVSESMLRGLTVGLRFPEHIHAGQAAVLEVSVANQKHLVPSMSLTVGVRVSQKAGPRLPARDTVKRWWTWRGKSPNKPQNSSPADTTKMDNLVHFVIVGPRARVRQTIEHRFPARGQYNITGFTVTTKFPFGFLQKTRRFAASGTIVVYPAVDAAVSVPKALSEALGARETNRRGLGADLYAIRQYRDGDRRRDIDWKATAKTRRLMVRDRLREDERRVTVRFDPRPARDLSDAELAAFETGVTYAASLLNRLVKSGVLVRLVTPEAATEFGNTPRHLHDMLRILAVVEPRREVSATGSAPNLPTREPAPEVVFAWNGLPAGGPVLARISFDDLPLADDLKPEDKAKKDV</sequence>
<feature type="domain" description="DUF58" evidence="2">
    <location>
        <begin position="320"/>
        <end position="430"/>
    </location>
</feature>
<keyword evidence="1" id="KW-1133">Transmembrane helix</keyword>
<organism evidence="3 4">
    <name type="scientific">Chloracidobacterium thermophilum (strain B)</name>
    <dbReference type="NCBI Taxonomy" id="981222"/>
    <lineage>
        <taxon>Bacteria</taxon>
        <taxon>Pseudomonadati</taxon>
        <taxon>Acidobacteriota</taxon>
        <taxon>Terriglobia</taxon>
        <taxon>Terriglobales</taxon>
        <taxon>Acidobacteriaceae</taxon>
        <taxon>Chloracidobacterium</taxon>
    </lineage>
</organism>
<dbReference type="STRING" id="981222.Cabther_A0188"/>
<keyword evidence="4" id="KW-1185">Reference proteome</keyword>
<dbReference type="OrthoDB" id="9778037at2"/>
<reference evidence="3 4" key="1">
    <citation type="journal article" date="2012" name="Environ. Microbiol.">
        <title>Complete genome of Candidatus Chloracidobacterium thermophilum, a chlorophyll-based photoheterotroph belonging to the phylum Acidobacteria.</title>
        <authorList>
            <person name="Garcia Costas A.M."/>
            <person name="Liu Z."/>
            <person name="Tomsho L.P."/>
            <person name="Schuster S.C."/>
            <person name="Ward D.M."/>
            <person name="Bryant D.A."/>
        </authorList>
    </citation>
    <scope>NUCLEOTIDE SEQUENCE [LARGE SCALE GENOMIC DNA]</scope>
    <source>
        <strain evidence="3 4">B</strain>
    </source>
</reference>
<proteinExistence type="predicted"/>
<dbReference type="Pfam" id="PF01882">
    <property type="entry name" value="DUF58"/>
    <property type="match status" value="1"/>
</dbReference>
<dbReference type="AlphaFoldDB" id="G2LGK1"/>
<dbReference type="RefSeq" id="WP_014098699.1">
    <property type="nucleotide sequence ID" value="NC_016024.1"/>
</dbReference>
<evidence type="ECO:0000259" key="2">
    <source>
        <dbReference type="Pfam" id="PF01882"/>
    </source>
</evidence>
<gene>
    <name evidence="3" type="ordered locus">Cabther_A0188</name>
</gene>
<dbReference type="Proteomes" id="UP000006791">
    <property type="component" value="Chromosome 1"/>
</dbReference>
<evidence type="ECO:0000256" key="1">
    <source>
        <dbReference type="SAM" id="Phobius"/>
    </source>
</evidence>
<feature type="transmembrane region" description="Helical" evidence="1">
    <location>
        <begin position="121"/>
        <end position="139"/>
    </location>
</feature>
<accession>G2LGK1</accession>
<name>G2LGK1_CHLTF</name>
<dbReference type="HOGENOM" id="CLU_559848_0_0_0"/>
<protein>
    <submittedName>
        <fullName evidence="3">Putative conserved protein (Some members contain a von Willebrand factor type A (VWA) domain)</fullName>
    </submittedName>
</protein>
<evidence type="ECO:0000313" key="4">
    <source>
        <dbReference type="Proteomes" id="UP000006791"/>
    </source>
</evidence>
<keyword evidence="1" id="KW-0472">Membrane</keyword>
<dbReference type="PANTHER" id="PTHR34351">
    <property type="entry name" value="SLR1927 PROTEIN-RELATED"/>
    <property type="match status" value="1"/>
</dbReference>
<dbReference type="PANTHER" id="PTHR34351:SF1">
    <property type="entry name" value="SLR1927 PROTEIN"/>
    <property type="match status" value="1"/>
</dbReference>